<dbReference type="CDD" id="cd00009">
    <property type="entry name" value="AAA"/>
    <property type="match status" value="1"/>
</dbReference>
<dbReference type="InterPro" id="IPR003593">
    <property type="entry name" value="AAA+_ATPase"/>
</dbReference>
<evidence type="ECO:0000313" key="6">
    <source>
        <dbReference type="EMBL" id="MCV9387996.1"/>
    </source>
</evidence>
<dbReference type="SUPFAM" id="SSF52172">
    <property type="entry name" value="CheY-like"/>
    <property type="match status" value="1"/>
</dbReference>
<dbReference type="Proteomes" id="UP001300692">
    <property type="component" value="Unassembled WGS sequence"/>
</dbReference>
<dbReference type="InterPro" id="IPR009057">
    <property type="entry name" value="Homeodomain-like_sf"/>
</dbReference>
<dbReference type="SUPFAM" id="SSF52540">
    <property type="entry name" value="P-loop containing nucleoside triphosphate hydrolases"/>
    <property type="match status" value="1"/>
</dbReference>
<evidence type="ECO:0000259" key="5">
    <source>
        <dbReference type="PROSITE" id="PS50110"/>
    </source>
</evidence>
<feature type="domain" description="Sigma-54 factor interaction" evidence="4">
    <location>
        <begin position="143"/>
        <end position="372"/>
    </location>
</feature>
<dbReference type="Gene3D" id="3.40.50.300">
    <property type="entry name" value="P-loop containing nucleotide triphosphate hydrolases"/>
    <property type="match status" value="1"/>
</dbReference>
<keyword evidence="3" id="KW-0597">Phosphoprotein</keyword>
<sequence length="445" mass="50625">MKVFVVEDDPWYSKLLTHTLQLNQNFEVTTFGDGKSLLEHLKEGPDLVTLDFRLPDYTGAEIFEKIKSFNSNIEVVIISEQQDIDTAINFLKKGAFDYLTKSEDIRDRLIHVINQLQKNKDLVQKVETLQQEVATKYDFQSSIIGHSPEMKKVFRLIEKALPTNLTVTISGETGTGKEVVAKTIHYSSARAKEPFVPVNMGAIPKDLAESELFGHEKGAFTGAAERRIGKFEQAKNGTLFLDEIGEMDISLQAKLLRALQEKEITRLGGNETIKVNSRVIVATHRNLQEEIKKGNFREDLYYRLFGLPISLPPLRERDKDVIILAKHFASSFAKENQQPEKSLSKAAQQKLLSYSYPGNIRELKSVIELAMVLSDQDEILPEDITFAQKDVLPDVLSEEMTMKEYQLKIIKLYLKRHDDNIKVVADKLDIGQSTIYRLLKENPVL</sequence>
<dbReference type="SUPFAM" id="SSF46689">
    <property type="entry name" value="Homeodomain-like"/>
    <property type="match status" value="1"/>
</dbReference>
<keyword evidence="7" id="KW-1185">Reference proteome</keyword>
<organism evidence="6 7">
    <name type="scientific">Reichenbachiella ulvae</name>
    <dbReference type="NCBI Taxonomy" id="2980104"/>
    <lineage>
        <taxon>Bacteria</taxon>
        <taxon>Pseudomonadati</taxon>
        <taxon>Bacteroidota</taxon>
        <taxon>Cytophagia</taxon>
        <taxon>Cytophagales</taxon>
        <taxon>Reichenbachiellaceae</taxon>
        <taxon>Reichenbachiella</taxon>
    </lineage>
</organism>
<evidence type="ECO:0000256" key="2">
    <source>
        <dbReference type="ARBA" id="ARBA00022840"/>
    </source>
</evidence>
<dbReference type="PROSITE" id="PS50045">
    <property type="entry name" value="SIGMA54_INTERACT_4"/>
    <property type="match status" value="1"/>
</dbReference>
<dbReference type="Gene3D" id="3.40.50.2300">
    <property type="match status" value="1"/>
</dbReference>
<name>A0ABT3CWB3_9BACT</name>
<dbReference type="EMBL" id="JAOYOD010000001">
    <property type="protein sequence ID" value="MCV9387996.1"/>
    <property type="molecule type" value="Genomic_DNA"/>
</dbReference>
<dbReference type="InterPro" id="IPR058031">
    <property type="entry name" value="AAA_lid_NorR"/>
</dbReference>
<feature type="modified residue" description="4-aspartylphosphate" evidence="3">
    <location>
        <position position="51"/>
    </location>
</feature>
<dbReference type="InterPro" id="IPR002078">
    <property type="entry name" value="Sigma_54_int"/>
</dbReference>
<dbReference type="PANTHER" id="PTHR32071:SF57">
    <property type="entry name" value="C4-DICARBOXYLATE TRANSPORT TRANSCRIPTIONAL REGULATORY PROTEIN DCTD"/>
    <property type="match status" value="1"/>
</dbReference>
<protein>
    <submittedName>
        <fullName evidence="6">Sigma-54 dependent transcriptional regulator</fullName>
    </submittedName>
</protein>
<comment type="caution">
    <text evidence="6">The sequence shown here is derived from an EMBL/GenBank/DDBJ whole genome shotgun (WGS) entry which is preliminary data.</text>
</comment>
<proteinExistence type="predicted"/>
<dbReference type="InterPro" id="IPR011006">
    <property type="entry name" value="CheY-like_superfamily"/>
</dbReference>
<dbReference type="Gene3D" id="1.10.8.60">
    <property type="match status" value="1"/>
</dbReference>
<evidence type="ECO:0000259" key="4">
    <source>
        <dbReference type="PROSITE" id="PS50045"/>
    </source>
</evidence>
<dbReference type="SMART" id="SM00382">
    <property type="entry name" value="AAA"/>
    <property type="match status" value="1"/>
</dbReference>
<keyword evidence="1" id="KW-0547">Nucleotide-binding</keyword>
<dbReference type="Pfam" id="PF00158">
    <property type="entry name" value="Sigma54_activat"/>
    <property type="match status" value="1"/>
</dbReference>
<feature type="domain" description="Response regulatory" evidence="5">
    <location>
        <begin position="2"/>
        <end position="116"/>
    </location>
</feature>
<evidence type="ECO:0000313" key="7">
    <source>
        <dbReference type="Proteomes" id="UP001300692"/>
    </source>
</evidence>
<accession>A0ABT3CWB3</accession>
<dbReference type="InterPro" id="IPR001789">
    <property type="entry name" value="Sig_transdc_resp-reg_receiver"/>
</dbReference>
<evidence type="ECO:0000256" key="3">
    <source>
        <dbReference type="PROSITE-ProRule" id="PRU00169"/>
    </source>
</evidence>
<gene>
    <name evidence="6" type="ORF">N7U62_15035</name>
</gene>
<dbReference type="CDD" id="cd00156">
    <property type="entry name" value="REC"/>
    <property type="match status" value="1"/>
</dbReference>
<dbReference type="Pfam" id="PF25601">
    <property type="entry name" value="AAA_lid_14"/>
    <property type="match status" value="1"/>
</dbReference>
<dbReference type="PANTHER" id="PTHR32071">
    <property type="entry name" value="TRANSCRIPTIONAL REGULATORY PROTEIN"/>
    <property type="match status" value="1"/>
</dbReference>
<reference evidence="6 7" key="1">
    <citation type="submission" date="2022-10" db="EMBL/GenBank/DDBJ databases">
        <title>Comparative genomics and taxonomic characterization of three novel marine species of genus Reichenbachiella exhibiting antioxidant and polysaccharide degradation activities.</title>
        <authorList>
            <person name="Muhammad N."/>
            <person name="Lee Y.-J."/>
            <person name="Ko J."/>
            <person name="Kim S.-G."/>
        </authorList>
    </citation>
    <scope>NUCLEOTIDE SEQUENCE [LARGE SCALE GENOMIC DNA]</scope>
    <source>
        <strain evidence="6 7">ABR2-5</strain>
    </source>
</reference>
<keyword evidence="2" id="KW-0067">ATP-binding</keyword>
<dbReference type="SMART" id="SM00448">
    <property type="entry name" value="REC"/>
    <property type="match status" value="1"/>
</dbReference>
<dbReference type="Pfam" id="PF00072">
    <property type="entry name" value="Response_reg"/>
    <property type="match status" value="1"/>
</dbReference>
<dbReference type="InterPro" id="IPR027417">
    <property type="entry name" value="P-loop_NTPase"/>
</dbReference>
<dbReference type="RefSeq" id="WP_264138817.1">
    <property type="nucleotide sequence ID" value="NZ_JAOYOD010000001.1"/>
</dbReference>
<dbReference type="PROSITE" id="PS50110">
    <property type="entry name" value="RESPONSE_REGULATORY"/>
    <property type="match status" value="1"/>
</dbReference>
<evidence type="ECO:0000256" key="1">
    <source>
        <dbReference type="ARBA" id="ARBA00022741"/>
    </source>
</evidence>